<dbReference type="Pfam" id="PF03428">
    <property type="entry name" value="RP-C"/>
    <property type="match status" value="1"/>
</dbReference>
<accession>A0A8J3DSZ8</accession>
<keyword evidence="5" id="KW-1185">Reference proteome</keyword>
<dbReference type="NCBIfam" id="NF040974">
    <property type="entry name" value="RepABC_RepC"/>
    <property type="match status" value="1"/>
</dbReference>
<dbReference type="Pfam" id="PF11800">
    <property type="entry name" value="RP-C_C"/>
    <property type="match status" value="1"/>
</dbReference>
<dbReference type="InterPro" id="IPR047611">
    <property type="entry name" value="RepABC_RepC"/>
</dbReference>
<dbReference type="InterPro" id="IPR005090">
    <property type="entry name" value="RepC_N"/>
</dbReference>
<feature type="domain" description="Plasmid replication protein C C-terminal" evidence="3">
    <location>
        <begin position="281"/>
        <end position="381"/>
    </location>
</feature>
<reference evidence="4" key="1">
    <citation type="journal article" date="2014" name="Int. J. Syst. Evol. Microbiol.">
        <title>Complete genome sequence of Corynebacterium casei LMG S-19264T (=DSM 44701T), isolated from a smear-ripened cheese.</title>
        <authorList>
            <consortium name="US DOE Joint Genome Institute (JGI-PGF)"/>
            <person name="Walter F."/>
            <person name="Albersmeier A."/>
            <person name="Kalinowski J."/>
            <person name="Ruckert C."/>
        </authorList>
    </citation>
    <scope>NUCLEOTIDE SEQUENCE</scope>
    <source>
        <strain evidence="4">KCTC 42249</strain>
    </source>
</reference>
<evidence type="ECO:0000313" key="4">
    <source>
        <dbReference type="EMBL" id="GHD22869.1"/>
    </source>
</evidence>
<evidence type="ECO:0000259" key="2">
    <source>
        <dbReference type="Pfam" id="PF03428"/>
    </source>
</evidence>
<feature type="domain" description="Plasmid replication protein C N-terminal" evidence="2">
    <location>
        <begin position="1"/>
        <end position="170"/>
    </location>
</feature>
<name>A0A8J3DSZ8_9HYPH</name>
<feature type="region of interest" description="Disordered" evidence="1">
    <location>
        <begin position="231"/>
        <end position="256"/>
    </location>
</feature>
<dbReference type="EMBL" id="BMZQ01000005">
    <property type="protein sequence ID" value="GHD22869.1"/>
    <property type="molecule type" value="Genomic_DNA"/>
</dbReference>
<sequence>MTLALLARQVASKDIPSKDISKWQVFQHVREARERLGATDRALAILNALLSFYPEATLSAKTGTIVWPSNEQLCGRANGMSLATLRRHIAILLDCGLILRRDSPNGKRFARKGEGGSVVQAYGFDLAPLLTRAEEFRRMAEAIVAERQVLKVLRERLTICRRDIVKLLESGRDANIPHDWDDMEERYREIIARLPRKTTKPVLKTINADLDALRLEITNALNSFINAADLSRNESRSETHKQESNPDSQSESKIDFRKRIEASLEPRTSPRPKNPSKPVLPLTVVLDACSNLRGLAQGGEIREWREFSAAITVVRSMLQITPTTWQDACGSLGEHQAAITLGAIYQRSEQIGNPGGYLRTLSRRAKTGHFTPAPMIMALRRNGTELIGTARSSDQQAIEPTEHVPMIEDLQVSDLLLRSLAQSQTLGSKMRRNLIRP</sequence>
<organism evidence="4 5">
    <name type="scientific">Tianweitania populi</name>
    <dbReference type="NCBI Taxonomy" id="1607949"/>
    <lineage>
        <taxon>Bacteria</taxon>
        <taxon>Pseudomonadati</taxon>
        <taxon>Pseudomonadota</taxon>
        <taxon>Alphaproteobacteria</taxon>
        <taxon>Hyphomicrobiales</taxon>
        <taxon>Phyllobacteriaceae</taxon>
        <taxon>Tianweitania</taxon>
    </lineage>
</organism>
<reference evidence="4" key="2">
    <citation type="submission" date="2020-09" db="EMBL/GenBank/DDBJ databases">
        <authorList>
            <person name="Sun Q."/>
            <person name="Kim S."/>
        </authorList>
    </citation>
    <scope>NUCLEOTIDE SEQUENCE</scope>
    <source>
        <strain evidence="4">KCTC 42249</strain>
    </source>
</reference>
<dbReference type="NCBIfam" id="NF010396">
    <property type="entry name" value="PRK13824.1"/>
    <property type="match status" value="1"/>
</dbReference>
<evidence type="ECO:0000259" key="3">
    <source>
        <dbReference type="Pfam" id="PF11800"/>
    </source>
</evidence>
<comment type="caution">
    <text evidence="4">The sequence shown here is derived from an EMBL/GenBank/DDBJ whole genome shotgun (WGS) entry which is preliminary data.</text>
</comment>
<dbReference type="InterPro" id="IPR021760">
    <property type="entry name" value="RepC_C"/>
</dbReference>
<evidence type="ECO:0000256" key="1">
    <source>
        <dbReference type="SAM" id="MobiDB-lite"/>
    </source>
</evidence>
<dbReference type="AlphaFoldDB" id="A0A8J3DSZ8"/>
<gene>
    <name evidence="4" type="primary">repC</name>
    <name evidence="4" type="ORF">GCM10016234_37550</name>
</gene>
<dbReference type="Proteomes" id="UP000630142">
    <property type="component" value="Unassembled WGS sequence"/>
</dbReference>
<evidence type="ECO:0000313" key="5">
    <source>
        <dbReference type="Proteomes" id="UP000630142"/>
    </source>
</evidence>
<proteinExistence type="predicted"/>
<protein>
    <submittedName>
        <fullName evidence="4">Replication initiation protein</fullName>
    </submittedName>
</protein>